<dbReference type="EMBL" id="QVEP01000048">
    <property type="protein sequence ID" value="RGB75156.1"/>
    <property type="molecule type" value="Genomic_DNA"/>
</dbReference>
<sequence>MKKTIKIIIVLLIVIIAGITVGTSIKHAADEPSEVSAEKAAVAYAEAIDYQYENPAVIYEFMTDDFRKVMDKSEFIRAFKKERSYPYLTPLFINYDRVELNEDGTTGTAYYSQAARLPGMVYEVGLVYEDSNWHIRDFDDFLDGSYLDKFDTVTYDLKSYFDTEYPEDEETESGTE</sequence>
<dbReference type="Proteomes" id="UP000260773">
    <property type="component" value="Unassembled WGS sequence"/>
</dbReference>
<reference evidence="1 2" key="1">
    <citation type="submission" date="2018-08" db="EMBL/GenBank/DDBJ databases">
        <title>A genome reference for cultivated species of the human gut microbiota.</title>
        <authorList>
            <person name="Zou Y."/>
            <person name="Xue W."/>
            <person name="Luo G."/>
        </authorList>
    </citation>
    <scope>NUCLEOTIDE SEQUENCE [LARGE SCALE GENOMIC DNA]</scope>
    <source>
        <strain evidence="1 2">AF45-17</strain>
    </source>
</reference>
<name>A0A3E2TGD7_9FIRM</name>
<evidence type="ECO:0000313" key="1">
    <source>
        <dbReference type="EMBL" id="RGB75156.1"/>
    </source>
</evidence>
<proteinExistence type="predicted"/>
<evidence type="ECO:0008006" key="3">
    <source>
        <dbReference type="Google" id="ProtNLM"/>
    </source>
</evidence>
<comment type="caution">
    <text evidence="1">The sequence shown here is derived from an EMBL/GenBank/DDBJ whole genome shotgun (WGS) entry which is preliminary data.</text>
</comment>
<dbReference type="RefSeq" id="WP_015514672.1">
    <property type="nucleotide sequence ID" value="NZ_JAQDKA010000005.1"/>
</dbReference>
<dbReference type="AlphaFoldDB" id="A0A3E2TGD7"/>
<gene>
    <name evidence="1" type="ORF">DW070_14290</name>
</gene>
<evidence type="ECO:0000313" key="2">
    <source>
        <dbReference type="Proteomes" id="UP000260773"/>
    </source>
</evidence>
<protein>
    <recommendedName>
        <fullName evidence="3">DUF5104 domain-containing protein</fullName>
    </recommendedName>
</protein>
<organism evidence="1 2">
    <name type="scientific">Coprococcus catus</name>
    <dbReference type="NCBI Taxonomy" id="116085"/>
    <lineage>
        <taxon>Bacteria</taxon>
        <taxon>Bacillati</taxon>
        <taxon>Bacillota</taxon>
        <taxon>Clostridia</taxon>
        <taxon>Lachnospirales</taxon>
        <taxon>Lachnospiraceae</taxon>
        <taxon>Coprococcus</taxon>
    </lineage>
</organism>
<accession>A0A3E2TGD7</accession>